<evidence type="ECO:0000313" key="3">
    <source>
        <dbReference type="Proteomes" id="UP000235388"/>
    </source>
</evidence>
<dbReference type="OrthoDB" id="2495782at2759"/>
<dbReference type="EMBL" id="PGCJ01000019">
    <property type="protein sequence ID" value="PLW56534.1"/>
    <property type="molecule type" value="Genomic_DNA"/>
</dbReference>
<dbReference type="AlphaFoldDB" id="A0A2N5W2R0"/>
<dbReference type="Proteomes" id="UP000235388">
    <property type="component" value="Unassembled WGS sequence"/>
</dbReference>
<keyword evidence="3" id="KW-1185">Reference proteome</keyword>
<feature type="coiled-coil region" evidence="1">
    <location>
        <begin position="134"/>
        <end position="161"/>
    </location>
</feature>
<sequence>MNPPQWFSLVTFAAPVPKKILDPPDTLPARTTDCLILHLLRLLPATHKLRSARSSSPPRPLDKYIASIMPIPTPVYRHHPHKLTCSSCASKGLTRSCEPTPPSVRSCENCLKDNSPCSFTSDPDLYTQAAMQLLIEKQNEVTEAQRRLRETRSKLANLQIEHDNLDWYRRIRQSHSADRSHTSRDSLIHWNGLSGHRQRFIFLTEGLSHLPPEVVLYP</sequence>
<accession>A0A2N5W2R0</accession>
<evidence type="ECO:0000256" key="1">
    <source>
        <dbReference type="SAM" id="Coils"/>
    </source>
</evidence>
<organism evidence="2 3">
    <name type="scientific">Puccinia coronata f. sp. avenae</name>
    <dbReference type="NCBI Taxonomy" id="200324"/>
    <lineage>
        <taxon>Eukaryota</taxon>
        <taxon>Fungi</taxon>
        <taxon>Dikarya</taxon>
        <taxon>Basidiomycota</taxon>
        <taxon>Pucciniomycotina</taxon>
        <taxon>Pucciniomycetes</taxon>
        <taxon>Pucciniales</taxon>
        <taxon>Pucciniaceae</taxon>
        <taxon>Puccinia</taxon>
    </lineage>
</organism>
<name>A0A2N5W2R0_9BASI</name>
<comment type="caution">
    <text evidence="2">The sequence shown here is derived from an EMBL/GenBank/DDBJ whole genome shotgun (WGS) entry which is preliminary data.</text>
</comment>
<proteinExistence type="predicted"/>
<evidence type="ECO:0000313" key="2">
    <source>
        <dbReference type="EMBL" id="PLW56534.1"/>
    </source>
</evidence>
<evidence type="ECO:0008006" key="4">
    <source>
        <dbReference type="Google" id="ProtNLM"/>
    </source>
</evidence>
<reference evidence="2 3" key="1">
    <citation type="submission" date="2017-11" db="EMBL/GenBank/DDBJ databases">
        <title>De novo assembly and phasing of dikaryotic genomes from two isolates of Puccinia coronata f. sp. avenae, the causal agent of oat crown rust.</title>
        <authorList>
            <person name="Miller M.E."/>
            <person name="Zhang Y."/>
            <person name="Omidvar V."/>
            <person name="Sperschneider J."/>
            <person name="Schwessinger B."/>
            <person name="Raley C."/>
            <person name="Palmer J.M."/>
            <person name="Garnica D."/>
            <person name="Upadhyaya N."/>
            <person name="Rathjen J."/>
            <person name="Taylor J.M."/>
            <person name="Park R.F."/>
            <person name="Dodds P.N."/>
            <person name="Hirsch C.D."/>
            <person name="Kianian S.F."/>
            <person name="Figueroa M."/>
        </authorList>
    </citation>
    <scope>NUCLEOTIDE SEQUENCE [LARGE SCALE GENOMIC DNA]</scope>
    <source>
        <strain evidence="2">12NC29</strain>
    </source>
</reference>
<protein>
    <recommendedName>
        <fullName evidence="4">Zn(2)-C6 fungal-type domain-containing protein</fullName>
    </recommendedName>
</protein>
<keyword evidence="1" id="KW-0175">Coiled coil</keyword>
<gene>
    <name evidence="2" type="ORF">PCANC_01522</name>
</gene>